<protein>
    <submittedName>
        <fullName evidence="1">Uncharacterized protein</fullName>
    </submittedName>
</protein>
<accession>A0A4R7AWZ0</accession>
<organism evidence="1 2">
    <name type="scientific">Paludibacterium purpuratum</name>
    <dbReference type="NCBI Taxonomy" id="1144873"/>
    <lineage>
        <taxon>Bacteria</taxon>
        <taxon>Pseudomonadati</taxon>
        <taxon>Pseudomonadota</taxon>
        <taxon>Betaproteobacteria</taxon>
        <taxon>Neisseriales</taxon>
        <taxon>Chromobacteriaceae</taxon>
        <taxon>Paludibacterium</taxon>
    </lineage>
</organism>
<dbReference type="RefSeq" id="WP_133683659.1">
    <property type="nucleotide sequence ID" value="NZ_SNZP01000017.1"/>
</dbReference>
<sequence>MASLFKRLVDKVFGPDPEPPPPLSEQELAAVERFLFEIFVQQKAKAGMPVGAVLFSPRLRRLSPLVQHMEQGMSSLFEKGWVETHNARFLVLTDAGYERLKFLGLEKTVD</sequence>
<evidence type="ECO:0000313" key="1">
    <source>
        <dbReference type="EMBL" id="TDR72031.1"/>
    </source>
</evidence>
<dbReference type="AlphaFoldDB" id="A0A4R7AWZ0"/>
<evidence type="ECO:0000313" key="2">
    <source>
        <dbReference type="Proteomes" id="UP000295611"/>
    </source>
</evidence>
<keyword evidence="2" id="KW-1185">Reference proteome</keyword>
<proteinExistence type="predicted"/>
<gene>
    <name evidence="1" type="ORF">DFP86_11739</name>
</gene>
<comment type="caution">
    <text evidence="1">The sequence shown here is derived from an EMBL/GenBank/DDBJ whole genome shotgun (WGS) entry which is preliminary data.</text>
</comment>
<dbReference type="EMBL" id="SNZP01000017">
    <property type="protein sequence ID" value="TDR72031.1"/>
    <property type="molecule type" value="Genomic_DNA"/>
</dbReference>
<reference evidence="1 2" key="1">
    <citation type="submission" date="2019-03" db="EMBL/GenBank/DDBJ databases">
        <title>Genomic Encyclopedia of Type Strains, Phase III (KMG-III): the genomes of soil and plant-associated and newly described type strains.</title>
        <authorList>
            <person name="Whitman W."/>
        </authorList>
    </citation>
    <scope>NUCLEOTIDE SEQUENCE [LARGE SCALE GENOMIC DNA]</scope>
    <source>
        <strain evidence="1 2">CECT 8976</strain>
    </source>
</reference>
<name>A0A4R7AWZ0_9NEIS</name>
<dbReference type="Proteomes" id="UP000295611">
    <property type="component" value="Unassembled WGS sequence"/>
</dbReference>